<dbReference type="EMBL" id="JACBKZ010000015">
    <property type="protein sequence ID" value="KAF5930313.1"/>
    <property type="molecule type" value="Genomic_DNA"/>
</dbReference>
<accession>A0A7J7FQ07</accession>
<dbReference type="Gene3D" id="2.170.150.80">
    <property type="entry name" value="NAC domain"/>
    <property type="match status" value="1"/>
</dbReference>
<dbReference type="GO" id="GO:0006355">
    <property type="term" value="P:regulation of DNA-templated transcription"/>
    <property type="evidence" value="ECO:0007669"/>
    <property type="project" value="InterPro"/>
</dbReference>
<dbReference type="InterPro" id="IPR003441">
    <property type="entry name" value="NAC-dom"/>
</dbReference>
<evidence type="ECO:0000256" key="6">
    <source>
        <dbReference type="SAM" id="MobiDB-lite"/>
    </source>
</evidence>
<keyword evidence="2" id="KW-0805">Transcription regulation</keyword>
<dbReference type="InterPro" id="IPR036093">
    <property type="entry name" value="NAC_dom_sf"/>
</dbReference>
<organism evidence="8 9">
    <name type="scientific">Camellia sinensis</name>
    <name type="common">Tea plant</name>
    <name type="synonym">Thea sinensis</name>
    <dbReference type="NCBI Taxonomy" id="4442"/>
    <lineage>
        <taxon>Eukaryota</taxon>
        <taxon>Viridiplantae</taxon>
        <taxon>Streptophyta</taxon>
        <taxon>Embryophyta</taxon>
        <taxon>Tracheophyta</taxon>
        <taxon>Spermatophyta</taxon>
        <taxon>Magnoliopsida</taxon>
        <taxon>eudicotyledons</taxon>
        <taxon>Gunneridae</taxon>
        <taxon>Pentapetalae</taxon>
        <taxon>asterids</taxon>
        <taxon>Ericales</taxon>
        <taxon>Theaceae</taxon>
        <taxon>Camellia</taxon>
    </lineage>
</organism>
<dbReference type="Pfam" id="PF02365">
    <property type="entry name" value="NAM"/>
    <property type="match status" value="1"/>
</dbReference>
<keyword evidence="4" id="KW-0804">Transcription</keyword>
<keyword evidence="3" id="KW-0238">DNA-binding</keyword>
<dbReference type="PANTHER" id="PTHR31989">
    <property type="entry name" value="NAC DOMAIN-CONTAINING PROTEIN 82-RELATED"/>
    <property type="match status" value="1"/>
</dbReference>
<reference evidence="9" key="1">
    <citation type="journal article" date="2020" name="Nat. Commun.">
        <title>Genome assembly of wild tea tree DASZ reveals pedigree and selection history of tea varieties.</title>
        <authorList>
            <person name="Zhang W."/>
            <person name="Zhang Y."/>
            <person name="Qiu H."/>
            <person name="Guo Y."/>
            <person name="Wan H."/>
            <person name="Zhang X."/>
            <person name="Scossa F."/>
            <person name="Alseekh S."/>
            <person name="Zhang Q."/>
            <person name="Wang P."/>
            <person name="Xu L."/>
            <person name="Schmidt M.H."/>
            <person name="Jia X."/>
            <person name="Li D."/>
            <person name="Zhu A."/>
            <person name="Guo F."/>
            <person name="Chen W."/>
            <person name="Ni D."/>
            <person name="Usadel B."/>
            <person name="Fernie A.R."/>
            <person name="Wen W."/>
        </authorList>
    </citation>
    <scope>NUCLEOTIDE SEQUENCE [LARGE SCALE GENOMIC DNA]</scope>
    <source>
        <strain evidence="9">cv. G240</strain>
    </source>
</reference>
<feature type="region of interest" description="Disordered" evidence="6">
    <location>
        <begin position="307"/>
        <end position="327"/>
    </location>
</feature>
<name>A0A7J7FQ07_CAMSI</name>
<evidence type="ECO:0000256" key="3">
    <source>
        <dbReference type="ARBA" id="ARBA00023125"/>
    </source>
</evidence>
<evidence type="ECO:0000313" key="8">
    <source>
        <dbReference type="EMBL" id="KAF5930313.1"/>
    </source>
</evidence>
<dbReference type="PROSITE" id="PS51005">
    <property type="entry name" value="NAC"/>
    <property type="match status" value="1"/>
</dbReference>
<dbReference type="SUPFAM" id="SSF101941">
    <property type="entry name" value="NAC domain"/>
    <property type="match status" value="1"/>
</dbReference>
<feature type="compositionally biased region" description="Polar residues" evidence="6">
    <location>
        <begin position="307"/>
        <end position="324"/>
    </location>
</feature>
<dbReference type="GO" id="GO:0003677">
    <property type="term" value="F:DNA binding"/>
    <property type="evidence" value="ECO:0007669"/>
    <property type="project" value="UniProtKB-KW"/>
</dbReference>
<keyword evidence="9" id="KW-1185">Reference proteome</keyword>
<comment type="subcellular location">
    <subcellularLocation>
        <location evidence="1">Nucleus</location>
    </subcellularLocation>
</comment>
<comment type="caution">
    <text evidence="8">The sequence shown here is derived from an EMBL/GenBank/DDBJ whole genome shotgun (WGS) entry which is preliminary data.</text>
</comment>
<proteinExistence type="predicted"/>
<evidence type="ECO:0000313" key="9">
    <source>
        <dbReference type="Proteomes" id="UP000593564"/>
    </source>
</evidence>
<dbReference type="AlphaFoldDB" id="A0A7J7FQ07"/>
<feature type="domain" description="NAC" evidence="7">
    <location>
        <begin position="1"/>
        <end position="147"/>
    </location>
</feature>
<evidence type="ECO:0000256" key="5">
    <source>
        <dbReference type="ARBA" id="ARBA00023242"/>
    </source>
</evidence>
<evidence type="ECO:0000256" key="4">
    <source>
        <dbReference type="ARBA" id="ARBA00023163"/>
    </source>
</evidence>
<keyword evidence="5" id="KW-0539">Nucleus</keyword>
<dbReference type="GO" id="GO:0005634">
    <property type="term" value="C:nucleus"/>
    <property type="evidence" value="ECO:0007669"/>
    <property type="project" value="UniProtKB-SubCell"/>
</dbReference>
<protein>
    <recommendedName>
        <fullName evidence="7">NAC domain-containing protein</fullName>
    </recommendedName>
</protein>
<evidence type="ECO:0000256" key="2">
    <source>
        <dbReference type="ARBA" id="ARBA00023015"/>
    </source>
</evidence>
<sequence>MLSIGALRTVCDRREMINEKMKILQDLVPGCNKDYDLYGEKEPSTIFDGAEANIHYIFTILKKKTKKGARVDRTAGTGTWKGVDASKSIYDGNRRLIGSKKNFVYLTKSKTKGGWNMVEYNLDGIAEKHALKLGKVTDYVICRVTKNAISKNRIREEGQVMLRMPEQEEMEGGPPISKEINNTTIRSTSGAYQVVEYLDNRAYVDTGSAMVSTMAMLPAPQEIEGGPTMVVPSSQDINNTFSDAYQVEEHLANRAYADIGSATAQLASYQEMKEGPPISQENNRMIIGSTSGTYQAEEHAHTGTESIMAQLPSSSTPPLSNAPQPSMDMNMNMMMGFGSTFDLGIDMFLANALEPSSGMMMGLGSAFNQEDIDSFLAGCFWGCH</sequence>
<gene>
    <name evidence="8" type="ORF">HYC85_031186</name>
</gene>
<evidence type="ECO:0000256" key="1">
    <source>
        <dbReference type="ARBA" id="ARBA00004123"/>
    </source>
</evidence>
<dbReference type="Proteomes" id="UP000593564">
    <property type="component" value="Unassembled WGS sequence"/>
</dbReference>
<reference evidence="8 9" key="2">
    <citation type="submission" date="2020-07" db="EMBL/GenBank/DDBJ databases">
        <title>Genome assembly of wild tea tree DASZ reveals pedigree and selection history of tea varieties.</title>
        <authorList>
            <person name="Zhang W."/>
        </authorList>
    </citation>
    <scope>NUCLEOTIDE SEQUENCE [LARGE SCALE GENOMIC DNA]</scope>
    <source>
        <strain evidence="9">cv. G240</strain>
        <tissue evidence="8">Leaf</tissue>
    </source>
</reference>
<evidence type="ECO:0000259" key="7">
    <source>
        <dbReference type="PROSITE" id="PS51005"/>
    </source>
</evidence>